<dbReference type="PROSITE" id="PS51034">
    <property type="entry name" value="ZP_2"/>
    <property type="match status" value="1"/>
</dbReference>
<feature type="compositionally biased region" description="Basic and acidic residues" evidence="1">
    <location>
        <begin position="85"/>
        <end position="98"/>
    </location>
</feature>
<gene>
    <name evidence="3" type="ORF">NP493_4253g00002</name>
</gene>
<dbReference type="AlphaFoldDB" id="A0AAD9J1K1"/>
<dbReference type="InterPro" id="IPR001507">
    <property type="entry name" value="ZP_dom"/>
</dbReference>
<evidence type="ECO:0000259" key="2">
    <source>
        <dbReference type="PROSITE" id="PS51034"/>
    </source>
</evidence>
<organism evidence="3 4">
    <name type="scientific">Ridgeia piscesae</name>
    <name type="common">Tubeworm</name>
    <dbReference type="NCBI Taxonomy" id="27915"/>
    <lineage>
        <taxon>Eukaryota</taxon>
        <taxon>Metazoa</taxon>
        <taxon>Spiralia</taxon>
        <taxon>Lophotrochozoa</taxon>
        <taxon>Annelida</taxon>
        <taxon>Polychaeta</taxon>
        <taxon>Sedentaria</taxon>
        <taxon>Canalipalpata</taxon>
        <taxon>Sabellida</taxon>
        <taxon>Siboglinidae</taxon>
        <taxon>Ridgeia</taxon>
    </lineage>
</organism>
<protein>
    <recommendedName>
        <fullName evidence="2">ZP domain-containing protein</fullName>
    </recommendedName>
</protein>
<name>A0AAD9J1K1_RIDPI</name>
<dbReference type="InterPro" id="IPR042235">
    <property type="entry name" value="ZP-C_dom"/>
</dbReference>
<evidence type="ECO:0000313" key="4">
    <source>
        <dbReference type="Proteomes" id="UP001209878"/>
    </source>
</evidence>
<dbReference type="EMBL" id="JAODUO010004240">
    <property type="protein sequence ID" value="KAK2144328.1"/>
    <property type="molecule type" value="Genomic_DNA"/>
</dbReference>
<reference evidence="3" key="1">
    <citation type="journal article" date="2023" name="Mol. Biol. Evol.">
        <title>Third-Generation Sequencing Reveals the Adaptive Role of the Epigenome in Three Deep-Sea Polychaetes.</title>
        <authorList>
            <person name="Perez M."/>
            <person name="Aroh O."/>
            <person name="Sun Y."/>
            <person name="Lan Y."/>
            <person name="Juniper S.K."/>
            <person name="Young C.R."/>
            <person name="Angers B."/>
            <person name="Qian P.Y."/>
        </authorList>
    </citation>
    <scope>NUCLEOTIDE SEQUENCE</scope>
    <source>
        <strain evidence="3">R07B-5</strain>
    </source>
</reference>
<feature type="region of interest" description="Disordered" evidence="1">
    <location>
        <begin position="80"/>
        <end position="100"/>
    </location>
</feature>
<accession>A0AAD9J1K1</accession>
<dbReference type="Proteomes" id="UP001209878">
    <property type="component" value="Unassembled WGS sequence"/>
</dbReference>
<feature type="domain" description="ZP" evidence="2">
    <location>
        <begin position="1"/>
        <end position="85"/>
    </location>
</feature>
<sequence length="122" mass="13457">MPDWRAVSVPLVIRSCPAAGQDVITLTNQWRPSLGQGNVLRTGIVRMFSLGTGHAVFIHCTVKLCLTGSERDCDQVSCGSRRRRDLSSGDENARDSESRVTVSRKLIWYTDTDSSRASVALF</sequence>
<evidence type="ECO:0000313" key="3">
    <source>
        <dbReference type="EMBL" id="KAK2144328.1"/>
    </source>
</evidence>
<dbReference type="Gene3D" id="2.60.40.4100">
    <property type="entry name" value="Zona pellucida, ZP-C domain"/>
    <property type="match status" value="1"/>
</dbReference>
<comment type="caution">
    <text evidence="3">The sequence shown here is derived from an EMBL/GenBank/DDBJ whole genome shotgun (WGS) entry which is preliminary data.</text>
</comment>
<evidence type="ECO:0000256" key="1">
    <source>
        <dbReference type="SAM" id="MobiDB-lite"/>
    </source>
</evidence>
<keyword evidence="4" id="KW-1185">Reference proteome</keyword>
<proteinExistence type="predicted"/>